<dbReference type="AlphaFoldDB" id="A0A165JX21"/>
<protein>
    <recommendedName>
        <fullName evidence="1">BBC1/AIM3 cysteine proteinase-fold domain-containing protein</fullName>
    </recommendedName>
</protein>
<dbReference type="OrthoDB" id="207120at2759"/>
<proteinExistence type="predicted"/>
<dbReference type="InParanoid" id="A0A165JX21"/>
<feature type="non-terminal residue" evidence="2">
    <location>
        <position position="1"/>
    </location>
</feature>
<evidence type="ECO:0000313" key="3">
    <source>
        <dbReference type="Proteomes" id="UP000077266"/>
    </source>
</evidence>
<reference evidence="2 3" key="1">
    <citation type="journal article" date="2016" name="Mol. Biol. Evol.">
        <title>Comparative Genomics of Early-Diverging Mushroom-Forming Fungi Provides Insights into the Origins of Lignocellulose Decay Capabilities.</title>
        <authorList>
            <person name="Nagy L.G."/>
            <person name="Riley R."/>
            <person name="Tritt A."/>
            <person name="Adam C."/>
            <person name="Daum C."/>
            <person name="Floudas D."/>
            <person name="Sun H."/>
            <person name="Yadav J.S."/>
            <person name="Pangilinan J."/>
            <person name="Larsson K.H."/>
            <person name="Matsuura K."/>
            <person name="Barry K."/>
            <person name="Labutti K."/>
            <person name="Kuo R."/>
            <person name="Ohm R.A."/>
            <person name="Bhattacharya S.S."/>
            <person name="Shirouzu T."/>
            <person name="Yoshinaga Y."/>
            <person name="Martin F.M."/>
            <person name="Grigoriev I.V."/>
            <person name="Hibbett D.S."/>
        </authorList>
    </citation>
    <scope>NUCLEOTIDE SEQUENCE [LARGE SCALE GENOMIC DNA]</scope>
    <source>
        <strain evidence="2 3">HHB12029</strain>
    </source>
</reference>
<dbReference type="Pfam" id="PF25459">
    <property type="entry name" value="AIM3_BBC1_C"/>
    <property type="match status" value="1"/>
</dbReference>
<dbReference type="EMBL" id="KV425956">
    <property type="protein sequence ID" value="KZV95457.1"/>
    <property type="molecule type" value="Genomic_DNA"/>
</dbReference>
<dbReference type="Proteomes" id="UP000077266">
    <property type="component" value="Unassembled WGS sequence"/>
</dbReference>
<keyword evidence="3" id="KW-1185">Reference proteome</keyword>
<sequence>PEEAAPAPARRSLDAEQLAALAGRVGARVLHAAQGLAAQGKNRVIGDGTSAGYVRAVFEAASLPAPSQSQSFGHLVYEQTGSSVHLRKSDILPGDIVQLHDAKFHGRKGLKSYTTVVEDAVGIVAEFEGKSNAKIKVLKANQSANAYPAVEQASYRLHDLQSGSVKV</sequence>
<gene>
    <name evidence="2" type="ORF">EXIGLDRAFT_571830</name>
</gene>
<accession>A0A165JX21</accession>
<evidence type="ECO:0000313" key="2">
    <source>
        <dbReference type="EMBL" id="KZV95457.1"/>
    </source>
</evidence>
<organism evidence="2 3">
    <name type="scientific">Exidia glandulosa HHB12029</name>
    <dbReference type="NCBI Taxonomy" id="1314781"/>
    <lineage>
        <taxon>Eukaryota</taxon>
        <taxon>Fungi</taxon>
        <taxon>Dikarya</taxon>
        <taxon>Basidiomycota</taxon>
        <taxon>Agaricomycotina</taxon>
        <taxon>Agaricomycetes</taxon>
        <taxon>Auriculariales</taxon>
        <taxon>Exidiaceae</taxon>
        <taxon>Exidia</taxon>
    </lineage>
</organism>
<feature type="non-terminal residue" evidence="2">
    <location>
        <position position="167"/>
    </location>
</feature>
<feature type="domain" description="BBC1/AIM3 cysteine proteinase-fold" evidence="1">
    <location>
        <begin position="7"/>
        <end position="167"/>
    </location>
</feature>
<evidence type="ECO:0000259" key="1">
    <source>
        <dbReference type="Pfam" id="PF25459"/>
    </source>
</evidence>
<dbReference type="InterPro" id="IPR057402">
    <property type="entry name" value="AIM3_BBC1_C"/>
</dbReference>
<dbReference type="STRING" id="1314781.A0A165JX21"/>
<name>A0A165JX21_EXIGL</name>